<dbReference type="RefSeq" id="WP_125715382.1">
    <property type="nucleotide sequence ID" value="NZ_JBHTOP010000028.1"/>
</dbReference>
<reference evidence="2" key="1">
    <citation type="journal article" date="2019" name="Int. J. Syst. Evol. Microbiol.">
        <title>The Global Catalogue of Microorganisms (GCM) 10K type strain sequencing project: providing services to taxonomists for standard genome sequencing and annotation.</title>
        <authorList>
            <consortium name="The Broad Institute Genomics Platform"/>
            <consortium name="The Broad Institute Genome Sequencing Center for Infectious Disease"/>
            <person name="Wu L."/>
            <person name="Ma J."/>
        </authorList>
    </citation>
    <scope>NUCLEOTIDE SEQUENCE [LARGE SCALE GENOMIC DNA]</scope>
    <source>
        <strain evidence="2">CCM 8896</strain>
    </source>
</reference>
<name>A0ABW4JBX6_9LACO</name>
<evidence type="ECO:0000313" key="2">
    <source>
        <dbReference type="Proteomes" id="UP001597267"/>
    </source>
</evidence>
<proteinExistence type="predicted"/>
<evidence type="ECO:0000313" key="1">
    <source>
        <dbReference type="EMBL" id="MFD1672950.1"/>
    </source>
</evidence>
<keyword evidence="2" id="KW-1185">Reference proteome</keyword>
<accession>A0ABW4JBX6</accession>
<comment type="caution">
    <text evidence="1">The sequence shown here is derived from an EMBL/GenBank/DDBJ whole genome shotgun (WGS) entry which is preliminary data.</text>
</comment>
<organism evidence="1 2">
    <name type="scientific">Agrilactobacillus yilanensis</name>
    <dbReference type="NCBI Taxonomy" id="2485997"/>
    <lineage>
        <taxon>Bacteria</taxon>
        <taxon>Bacillati</taxon>
        <taxon>Bacillota</taxon>
        <taxon>Bacilli</taxon>
        <taxon>Lactobacillales</taxon>
        <taxon>Lactobacillaceae</taxon>
        <taxon>Agrilactobacillus</taxon>
    </lineage>
</organism>
<sequence length="166" mass="19046">MAYNDLAAIAQAVIREKYGNTHVFSTEVLRGPAVLFDDWAQSNAQLTKAQVRQIKELFTDYEWMLCQKAIFQATTIPEYSAKADYIYANAKKHVAKHWLAAENCQSSFKNEQVLNHPVVHLRLTMGYDLWGFSDILDFVVPAHIQEAIETKQLDLLTWANDLKIEK</sequence>
<gene>
    <name evidence="1" type="ORF">ACFQ5M_12685</name>
</gene>
<protein>
    <submittedName>
        <fullName evidence="1">Uncharacterized protein</fullName>
    </submittedName>
</protein>
<dbReference type="EMBL" id="JBHTOP010000028">
    <property type="protein sequence ID" value="MFD1672950.1"/>
    <property type="molecule type" value="Genomic_DNA"/>
</dbReference>
<dbReference type="Proteomes" id="UP001597267">
    <property type="component" value="Unassembled WGS sequence"/>
</dbReference>